<dbReference type="AlphaFoldDB" id="A0AAU9CVD1"/>
<sequence>MPKKKIRKTGGGKVEKEVENSGFRSVFNAEKEKRLEWLWITDGPV</sequence>
<accession>A0AAU9CVD1</accession>
<dbReference type="RefSeq" id="WP_338392506.1">
    <property type="nucleotide sequence ID" value="NZ_AP025314.1"/>
</dbReference>
<reference evidence="1 2" key="1">
    <citation type="submission" date="2021-12" db="EMBL/GenBank/DDBJ databases">
        <title>Genome sequencing of bacteria with rrn-lacking chromosome and rrn-plasmid.</title>
        <authorList>
            <person name="Anda M."/>
            <person name="Iwasaki W."/>
        </authorList>
    </citation>
    <scope>NUCLEOTIDE SEQUENCE [LARGE SCALE GENOMIC DNA]</scope>
    <source>
        <strain evidence="1 2">DSM 100852</strain>
    </source>
</reference>
<gene>
    <name evidence="1" type="ORF">FUAX_34140</name>
</gene>
<dbReference type="EMBL" id="AP025314">
    <property type="protein sequence ID" value="BDD10982.1"/>
    <property type="molecule type" value="Genomic_DNA"/>
</dbReference>
<protein>
    <submittedName>
        <fullName evidence="1">Uncharacterized protein</fullName>
    </submittedName>
</protein>
<dbReference type="KEGG" id="fax:FUAX_34140"/>
<evidence type="ECO:0000313" key="1">
    <source>
        <dbReference type="EMBL" id="BDD10982.1"/>
    </source>
</evidence>
<keyword evidence="2" id="KW-1185">Reference proteome</keyword>
<organism evidence="1 2">
    <name type="scientific">Fulvitalea axinellae</name>
    <dbReference type="NCBI Taxonomy" id="1182444"/>
    <lineage>
        <taxon>Bacteria</taxon>
        <taxon>Pseudomonadati</taxon>
        <taxon>Bacteroidota</taxon>
        <taxon>Cytophagia</taxon>
        <taxon>Cytophagales</taxon>
        <taxon>Persicobacteraceae</taxon>
        <taxon>Fulvitalea</taxon>
    </lineage>
</organism>
<proteinExistence type="predicted"/>
<dbReference type="Proteomes" id="UP001348817">
    <property type="component" value="Chromosome"/>
</dbReference>
<name>A0AAU9CVD1_9BACT</name>
<evidence type="ECO:0000313" key="2">
    <source>
        <dbReference type="Proteomes" id="UP001348817"/>
    </source>
</evidence>